<dbReference type="Proteomes" id="UP000717328">
    <property type="component" value="Unassembled WGS sequence"/>
</dbReference>
<accession>A0A9P7K5M0</accession>
<dbReference type="OrthoDB" id="3160134at2759"/>
<dbReference type="AlphaFoldDB" id="A0A9P7K5M0"/>
<dbReference type="InterPro" id="IPR046521">
    <property type="entry name" value="DUF6698"/>
</dbReference>
<reference evidence="2" key="2">
    <citation type="submission" date="2021-10" db="EMBL/GenBank/DDBJ databases">
        <title>Phylogenomics reveals ancestral predisposition of the termite-cultivated fungus Termitomyces towards a domesticated lifestyle.</title>
        <authorList>
            <person name="Auxier B."/>
            <person name="Grum-Grzhimaylo A."/>
            <person name="Cardenas M.E."/>
            <person name="Lodge J.D."/>
            <person name="Laessoe T."/>
            <person name="Pedersen O."/>
            <person name="Smith M.E."/>
            <person name="Kuyper T.W."/>
            <person name="Franco-Molano E.A."/>
            <person name="Baroni T.J."/>
            <person name="Aanen D.K."/>
        </authorList>
    </citation>
    <scope>NUCLEOTIDE SEQUENCE</scope>
    <source>
        <strain evidence="2">D49</strain>
    </source>
</reference>
<dbReference type="EMBL" id="JABCKI010005797">
    <property type="protein sequence ID" value="KAG5637873.1"/>
    <property type="molecule type" value="Genomic_DNA"/>
</dbReference>
<keyword evidence="3" id="KW-1185">Reference proteome</keyword>
<proteinExistence type="predicted"/>
<name>A0A9P7K5M0_9AGAR</name>
<feature type="compositionally biased region" description="Basic and acidic residues" evidence="1">
    <location>
        <begin position="82"/>
        <end position="91"/>
    </location>
</feature>
<protein>
    <submittedName>
        <fullName evidence="2">Uncharacterized protein</fullName>
    </submittedName>
</protein>
<evidence type="ECO:0000256" key="1">
    <source>
        <dbReference type="SAM" id="MobiDB-lite"/>
    </source>
</evidence>
<organism evidence="2 3">
    <name type="scientific">Sphagnurus paluster</name>
    <dbReference type="NCBI Taxonomy" id="117069"/>
    <lineage>
        <taxon>Eukaryota</taxon>
        <taxon>Fungi</taxon>
        <taxon>Dikarya</taxon>
        <taxon>Basidiomycota</taxon>
        <taxon>Agaricomycotina</taxon>
        <taxon>Agaricomycetes</taxon>
        <taxon>Agaricomycetidae</taxon>
        <taxon>Agaricales</taxon>
        <taxon>Tricholomatineae</taxon>
        <taxon>Lyophyllaceae</taxon>
        <taxon>Sphagnurus</taxon>
    </lineage>
</organism>
<comment type="caution">
    <text evidence="2">The sequence shown here is derived from an EMBL/GenBank/DDBJ whole genome shotgun (WGS) entry which is preliminary data.</text>
</comment>
<feature type="region of interest" description="Disordered" evidence="1">
    <location>
        <begin position="53"/>
        <end position="106"/>
    </location>
</feature>
<reference evidence="2" key="1">
    <citation type="submission" date="2021-02" db="EMBL/GenBank/DDBJ databases">
        <authorList>
            <person name="Nieuwenhuis M."/>
            <person name="Van De Peppel L.J.J."/>
        </authorList>
    </citation>
    <scope>NUCLEOTIDE SEQUENCE</scope>
    <source>
        <strain evidence="2">D49</strain>
    </source>
</reference>
<dbReference type="Pfam" id="PF20414">
    <property type="entry name" value="DUF6698"/>
    <property type="match status" value="1"/>
</dbReference>
<sequence length="106" mass="11470">MALSEPGSHRGNSGNAAIAGLTEMTPRMIAYVAVQDKYESKKHLEFFNNEVFGSPTGAIPAVDTSPDGDDDETNDFALAIKQRTEKRARLADDDDNDHNDDQSDGA</sequence>
<evidence type="ECO:0000313" key="3">
    <source>
        <dbReference type="Proteomes" id="UP000717328"/>
    </source>
</evidence>
<evidence type="ECO:0000313" key="2">
    <source>
        <dbReference type="EMBL" id="KAG5637873.1"/>
    </source>
</evidence>
<gene>
    <name evidence="2" type="ORF">H0H81_002836</name>
</gene>